<dbReference type="Gene3D" id="1.20.5.100">
    <property type="entry name" value="Cytochrome c1, transmembrane anchor, C-terminal"/>
    <property type="match status" value="1"/>
</dbReference>
<proteinExistence type="inferred from homology"/>
<dbReference type="SUPFAM" id="SSF48179">
    <property type="entry name" value="6-phosphogluconate dehydrogenase C-terminal domain-like"/>
    <property type="match status" value="1"/>
</dbReference>
<evidence type="ECO:0000256" key="7">
    <source>
        <dbReference type="PIRNR" id="PIRNR000124"/>
    </source>
</evidence>
<dbReference type="SUPFAM" id="SSF51735">
    <property type="entry name" value="NAD(P)-binding Rossmann-fold domains"/>
    <property type="match status" value="1"/>
</dbReference>
<evidence type="ECO:0000256" key="1">
    <source>
        <dbReference type="ARBA" id="ARBA00004701"/>
    </source>
</evidence>
<dbReference type="SMART" id="SM00984">
    <property type="entry name" value="UDPG_MGDP_dh_C"/>
    <property type="match status" value="1"/>
</dbReference>
<dbReference type="InterPro" id="IPR017476">
    <property type="entry name" value="UDP-Glc/GDP-Man"/>
</dbReference>
<name>A0ABY8VMC4_9CORY</name>
<evidence type="ECO:0000256" key="6">
    <source>
        <dbReference type="ARBA" id="ARBA00047473"/>
    </source>
</evidence>
<dbReference type="InterPro" id="IPR014027">
    <property type="entry name" value="UDP-Glc/GDP-Man_DH_C"/>
</dbReference>
<evidence type="ECO:0000259" key="8">
    <source>
        <dbReference type="SMART" id="SM00984"/>
    </source>
</evidence>
<accession>A0ABY8VMC4</accession>
<organism evidence="9 10">
    <name type="scientific">Corynebacterium suedekumii</name>
    <dbReference type="NCBI Taxonomy" id="3049801"/>
    <lineage>
        <taxon>Bacteria</taxon>
        <taxon>Bacillati</taxon>
        <taxon>Actinomycetota</taxon>
        <taxon>Actinomycetes</taxon>
        <taxon>Mycobacteriales</taxon>
        <taxon>Corynebacteriaceae</taxon>
        <taxon>Corynebacterium</taxon>
    </lineage>
</organism>
<dbReference type="InterPro" id="IPR036291">
    <property type="entry name" value="NAD(P)-bd_dom_sf"/>
</dbReference>
<dbReference type="GO" id="GO:0016491">
    <property type="term" value="F:oxidoreductase activity"/>
    <property type="evidence" value="ECO:0007669"/>
    <property type="project" value="UniProtKB-KW"/>
</dbReference>
<gene>
    <name evidence="9" type="ORF">QP029_03010</name>
</gene>
<evidence type="ECO:0000256" key="4">
    <source>
        <dbReference type="ARBA" id="ARBA00023002"/>
    </source>
</evidence>
<dbReference type="Proteomes" id="UP001238805">
    <property type="component" value="Chromosome"/>
</dbReference>
<dbReference type="PIRSF" id="PIRSF500134">
    <property type="entry name" value="UDPglc_DH_bac"/>
    <property type="match status" value="1"/>
</dbReference>
<keyword evidence="5 7" id="KW-0520">NAD</keyword>
<dbReference type="RefSeq" id="WP_284875391.1">
    <property type="nucleotide sequence ID" value="NZ_CP126970.1"/>
</dbReference>
<feature type="domain" description="UDP-glucose/GDP-mannose dehydrogenase C-terminal" evidence="8">
    <location>
        <begin position="322"/>
        <end position="423"/>
    </location>
</feature>
<sequence length="440" mass="47202">MRMTVIGTGYLGATHAACMAELGHDVLGVDVDTAKIESLKAGTVPFYEPGLPEVLTRNLEAGRLDFTTDYAEAARFANVHFLGVGTPQKRGSYAADMTYVRAVVQDLVPLLEGDHIILGKSTVPVGTAAELQELADELARPGTTVEIAWNPEFLREGYAVKDTITPDRIVLGVRKEESRAEEVAREVYATPISQGTPFLVMDLPTAELVKVSANAFLATKISFINAVSEVCESSGGDITALADAIGFDERIGRKFLGAGLGFGGGCLPKDIRAFMARAGELGADDALTFLREVDAVNMRRRDRVVHLTRKLSGGNLLGKRVTVLGAAFKPNSDDVRDSPALSVAGSLSLAGAAVSVYDPEAMDNARKVFPTLDYAETVEEALDEADIVVLATEWQQFRDLDPVATGELVNNKVIIDGRNVLPVQAWQDAGWNIQALGRNL</sequence>
<dbReference type="SUPFAM" id="SSF52413">
    <property type="entry name" value="UDP-glucose/GDP-mannose dehydrogenase C-terminal domain"/>
    <property type="match status" value="1"/>
</dbReference>
<dbReference type="InterPro" id="IPR008927">
    <property type="entry name" value="6-PGluconate_DH-like_C_sf"/>
</dbReference>
<evidence type="ECO:0000313" key="10">
    <source>
        <dbReference type="Proteomes" id="UP001238805"/>
    </source>
</evidence>
<dbReference type="PANTHER" id="PTHR43750:SF3">
    <property type="entry name" value="UDP-GLUCOSE 6-DEHYDROGENASE TUAD"/>
    <property type="match status" value="1"/>
</dbReference>
<evidence type="ECO:0000256" key="2">
    <source>
        <dbReference type="ARBA" id="ARBA00006601"/>
    </source>
</evidence>
<reference evidence="9 10" key="1">
    <citation type="submission" date="2023-05" db="EMBL/GenBank/DDBJ databases">
        <title>Corynebacterium suedekumii sp. nov. and Corynebacterium breve sp. nov. isolated from raw cow's milk.</title>
        <authorList>
            <person name="Baer M.K."/>
            <person name="Mehl L."/>
            <person name="Hellmuth R."/>
            <person name="Marke G."/>
            <person name="Lipski A."/>
        </authorList>
    </citation>
    <scope>NUCLEOTIDE SEQUENCE [LARGE SCALE GENOMIC DNA]</scope>
    <source>
        <strain evidence="9 10">LM112</strain>
    </source>
</reference>
<comment type="pathway">
    <text evidence="1">Nucleotide-sugar biosynthesis; UDP-alpha-D-glucuronate biosynthesis; UDP-alpha-D-glucuronate from UDP-alpha-D-glucose: step 1/1.</text>
</comment>
<dbReference type="InterPro" id="IPR036220">
    <property type="entry name" value="UDP-Glc/GDP-Man_DH_C_sf"/>
</dbReference>
<evidence type="ECO:0000256" key="3">
    <source>
        <dbReference type="ARBA" id="ARBA00012954"/>
    </source>
</evidence>
<dbReference type="Pfam" id="PF00984">
    <property type="entry name" value="UDPG_MGDP_dh"/>
    <property type="match status" value="1"/>
</dbReference>
<dbReference type="InterPro" id="IPR001732">
    <property type="entry name" value="UDP-Glc/GDP-Man_DH_N"/>
</dbReference>
<keyword evidence="4 7" id="KW-0560">Oxidoreductase</keyword>
<dbReference type="InterPro" id="IPR014026">
    <property type="entry name" value="UDP-Glc/GDP-Man_DH_dimer"/>
</dbReference>
<dbReference type="Pfam" id="PF03721">
    <property type="entry name" value="UDPG_MGDP_dh_N"/>
    <property type="match status" value="1"/>
</dbReference>
<comment type="catalytic activity">
    <reaction evidence="6 7">
        <text>UDP-alpha-D-glucose + 2 NAD(+) + H2O = UDP-alpha-D-glucuronate + 2 NADH + 3 H(+)</text>
        <dbReference type="Rhea" id="RHEA:23596"/>
        <dbReference type="ChEBI" id="CHEBI:15377"/>
        <dbReference type="ChEBI" id="CHEBI:15378"/>
        <dbReference type="ChEBI" id="CHEBI:57540"/>
        <dbReference type="ChEBI" id="CHEBI:57945"/>
        <dbReference type="ChEBI" id="CHEBI:58052"/>
        <dbReference type="ChEBI" id="CHEBI:58885"/>
        <dbReference type="EC" id="1.1.1.22"/>
    </reaction>
</comment>
<keyword evidence="10" id="KW-1185">Reference proteome</keyword>
<dbReference type="InterPro" id="IPR028357">
    <property type="entry name" value="UDPglc_DH_bac"/>
</dbReference>
<evidence type="ECO:0000256" key="5">
    <source>
        <dbReference type="ARBA" id="ARBA00023027"/>
    </source>
</evidence>
<dbReference type="NCBIfam" id="TIGR03026">
    <property type="entry name" value="NDP-sugDHase"/>
    <property type="match status" value="1"/>
</dbReference>
<dbReference type="PANTHER" id="PTHR43750">
    <property type="entry name" value="UDP-GLUCOSE 6-DEHYDROGENASE TUAD"/>
    <property type="match status" value="1"/>
</dbReference>
<dbReference type="Pfam" id="PF03720">
    <property type="entry name" value="UDPG_MGDP_dh_C"/>
    <property type="match status" value="1"/>
</dbReference>
<dbReference type="Gene3D" id="3.40.50.720">
    <property type="entry name" value="NAD(P)-binding Rossmann-like Domain"/>
    <property type="match status" value="2"/>
</dbReference>
<protein>
    <recommendedName>
        <fullName evidence="3 7">UDP-glucose 6-dehydrogenase</fullName>
        <ecNumber evidence="3 7">1.1.1.22</ecNumber>
    </recommendedName>
</protein>
<comment type="similarity">
    <text evidence="2 7">Belongs to the UDP-glucose/GDP-mannose dehydrogenase family.</text>
</comment>
<dbReference type="EMBL" id="CP126970">
    <property type="protein sequence ID" value="WIM70811.1"/>
    <property type="molecule type" value="Genomic_DNA"/>
</dbReference>
<evidence type="ECO:0000313" key="9">
    <source>
        <dbReference type="EMBL" id="WIM70811.1"/>
    </source>
</evidence>
<dbReference type="PIRSF" id="PIRSF000124">
    <property type="entry name" value="UDPglc_GDPman_dh"/>
    <property type="match status" value="1"/>
</dbReference>
<dbReference type="EC" id="1.1.1.22" evidence="3 7"/>